<organism evidence="5 6">
    <name type="scientific">Cellulomonas gelida</name>
    <dbReference type="NCBI Taxonomy" id="1712"/>
    <lineage>
        <taxon>Bacteria</taxon>
        <taxon>Bacillati</taxon>
        <taxon>Actinomycetota</taxon>
        <taxon>Actinomycetes</taxon>
        <taxon>Micrococcales</taxon>
        <taxon>Cellulomonadaceae</taxon>
        <taxon>Cellulomonas</taxon>
    </lineage>
</organism>
<dbReference type="PANTHER" id="PTHR45663:SF11">
    <property type="entry name" value="GEO12009P1"/>
    <property type="match status" value="1"/>
</dbReference>
<dbReference type="OrthoDB" id="5181746at2"/>
<evidence type="ECO:0000256" key="3">
    <source>
        <dbReference type="SAM" id="MobiDB-lite"/>
    </source>
</evidence>
<dbReference type="AlphaFoldDB" id="A0A4Y3KK03"/>
<dbReference type="GO" id="GO:0006950">
    <property type="term" value="P:response to stress"/>
    <property type="evidence" value="ECO:0007669"/>
    <property type="project" value="UniProtKB-ARBA"/>
</dbReference>
<evidence type="ECO:0000313" key="6">
    <source>
        <dbReference type="Proteomes" id="UP000320461"/>
    </source>
</evidence>
<comment type="similarity">
    <text evidence="1">Belongs to the thioredoxin family.</text>
</comment>
<proteinExistence type="inferred from homology"/>
<dbReference type="GO" id="GO:0015035">
    <property type="term" value="F:protein-disulfide reductase activity"/>
    <property type="evidence" value="ECO:0007669"/>
    <property type="project" value="TreeGrafter"/>
</dbReference>
<name>A0A4Y3KK03_9CELL</name>
<feature type="region of interest" description="Disordered" evidence="3">
    <location>
        <begin position="1"/>
        <end position="35"/>
    </location>
</feature>
<dbReference type="RefSeq" id="WP_048343819.1">
    <property type="nucleotide sequence ID" value="NZ_BJLQ01000004.1"/>
</dbReference>
<evidence type="ECO:0000256" key="1">
    <source>
        <dbReference type="ARBA" id="ARBA00008987"/>
    </source>
</evidence>
<dbReference type="CDD" id="cd02956">
    <property type="entry name" value="ybbN"/>
    <property type="match status" value="1"/>
</dbReference>
<dbReference type="GO" id="GO:0005737">
    <property type="term" value="C:cytoplasm"/>
    <property type="evidence" value="ECO:0007669"/>
    <property type="project" value="TreeGrafter"/>
</dbReference>
<dbReference type="PANTHER" id="PTHR45663">
    <property type="entry name" value="GEO12009P1"/>
    <property type="match status" value="1"/>
</dbReference>
<dbReference type="Pfam" id="PF14561">
    <property type="entry name" value="TPR_20"/>
    <property type="match status" value="1"/>
</dbReference>
<evidence type="ECO:0000256" key="2">
    <source>
        <dbReference type="ARBA" id="ARBA00023284"/>
    </source>
</evidence>
<dbReference type="Proteomes" id="UP000320461">
    <property type="component" value="Unassembled WGS sequence"/>
</dbReference>
<dbReference type="InterPro" id="IPR011990">
    <property type="entry name" value="TPR-like_helical_dom_sf"/>
</dbReference>
<dbReference type="Pfam" id="PF00085">
    <property type="entry name" value="Thioredoxin"/>
    <property type="match status" value="1"/>
</dbReference>
<dbReference type="SUPFAM" id="SSF52833">
    <property type="entry name" value="Thioredoxin-like"/>
    <property type="match status" value="1"/>
</dbReference>
<keyword evidence="6" id="KW-1185">Reference proteome</keyword>
<protein>
    <submittedName>
        <fullName evidence="5">Co-chaperone YbbN</fullName>
    </submittedName>
</protein>
<dbReference type="InterPro" id="IPR036249">
    <property type="entry name" value="Thioredoxin-like_sf"/>
</dbReference>
<evidence type="ECO:0000313" key="5">
    <source>
        <dbReference type="EMBL" id="GEA83288.1"/>
    </source>
</evidence>
<reference evidence="5 6" key="1">
    <citation type="submission" date="2019-06" db="EMBL/GenBank/DDBJ databases">
        <title>Whole genome shotgun sequence of Cellulomonas gelida NBRC 3748.</title>
        <authorList>
            <person name="Hosoyama A."/>
            <person name="Uohara A."/>
            <person name="Ohji S."/>
            <person name="Ichikawa N."/>
        </authorList>
    </citation>
    <scope>NUCLEOTIDE SEQUENCE [LARGE SCALE GENOMIC DNA]</scope>
    <source>
        <strain evidence="5 6">NBRC 3748</strain>
    </source>
</reference>
<feature type="domain" description="Thioredoxin" evidence="4">
    <location>
        <begin position="17"/>
        <end position="147"/>
    </location>
</feature>
<keyword evidence="2" id="KW-0676">Redox-active center</keyword>
<dbReference type="Gene3D" id="1.25.40.10">
    <property type="entry name" value="Tetratricopeptide repeat domain"/>
    <property type="match status" value="1"/>
</dbReference>
<sequence length="309" mass="32650">MAQTDPQRPRLDVRGAVDLSALARPTPAPGTPGGLPPAGAYVVDVDEASFPELVRRSTEHPVLVVLWATWSQASQQVAADLAALADEDAGRWLLARVDSEANPQIAAAFQAQSVPMVAAVLAGQPVPLFQGAAPREQIRPVIDQVLEAAAANGLTATVTPGEAPAPEASEPELPPLHQAAYDAIERDDLDAATAAYEQALRENPRDHEARAGLAQVALLARTRGMDLAAVRSAAADAPRDVDAQLAVADLDVLGGKVTDAFDRLIDLLRVTAGDDRERIRIRLVDLFEVIGGEDERVVAARRAMASALY</sequence>
<gene>
    <name evidence="5" type="ORF">CGE01nite_05390</name>
</gene>
<dbReference type="EMBL" id="BJLQ01000004">
    <property type="protein sequence ID" value="GEA83288.1"/>
    <property type="molecule type" value="Genomic_DNA"/>
</dbReference>
<dbReference type="PROSITE" id="PS51352">
    <property type="entry name" value="THIOREDOXIN_2"/>
    <property type="match status" value="1"/>
</dbReference>
<dbReference type="SUPFAM" id="SSF48452">
    <property type="entry name" value="TPR-like"/>
    <property type="match status" value="1"/>
</dbReference>
<dbReference type="Gene3D" id="3.40.30.10">
    <property type="entry name" value="Glutaredoxin"/>
    <property type="match status" value="1"/>
</dbReference>
<evidence type="ECO:0000259" key="4">
    <source>
        <dbReference type="PROSITE" id="PS51352"/>
    </source>
</evidence>
<comment type="caution">
    <text evidence="5">The sequence shown here is derived from an EMBL/GenBank/DDBJ whole genome shotgun (WGS) entry which is preliminary data.</text>
</comment>
<accession>A0A4Y3KK03</accession>
<dbReference type="InterPro" id="IPR013766">
    <property type="entry name" value="Thioredoxin_domain"/>
</dbReference>